<evidence type="ECO:0000313" key="10">
    <source>
        <dbReference type="Proteomes" id="UP001194468"/>
    </source>
</evidence>
<dbReference type="SMART" id="SM00490">
    <property type="entry name" value="HELICc"/>
    <property type="match status" value="1"/>
</dbReference>
<feature type="domain" description="Helicase C-terminal" evidence="8">
    <location>
        <begin position="1188"/>
        <end position="1340"/>
    </location>
</feature>
<dbReference type="Proteomes" id="UP001194468">
    <property type="component" value="Unassembled WGS sequence"/>
</dbReference>
<feature type="domain" description="Helicase ATP-binding" evidence="7">
    <location>
        <begin position="879"/>
        <end position="1052"/>
    </location>
</feature>
<feature type="compositionally biased region" description="Basic residues" evidence="6">
    <location>
        <begin position="293"/>
        <end position="307"/>
    </location>
</feature>
<feature type="region of interest" description="Disordered" evidence="6">
    <location>
        <begin position="1733"/>
        <end position="1754"/>
    </location>
</feature>
<feature type="compositionally biased region" description="Basic and acidic residues" evidence="6">
    <location>
        <begin position="652"/>
        <end position="661"/>
    </location>
</feature>
<dbReference type="Pfam" id="PF00176">
    <property type="entry name" value="SNF2-rel_dom"/>
    <property type="match status" value="1"/>
</dbReference>
<dbReference type="InterPro" id="IPR027417">
    <property type="entry name" value="P-loop_NTPase"/>
</dbReference>
<dbReference type="SUPFAM" id="SSF54160">
    <property type="entry name" value="Chromo domain-like"/>
    <property type="match status" value="1"/>
</dbReference>
<feature type="region of interest" description="Disordered" evidence="6">
    <location>
        <begin position="719"/>
        <end position="760"/>
    </location>
</feature>
<evidence type="ECO:0000256" key="3">
    <source>
        <dbReference type="ARBA" id="ARBA00022801"/>
    </source>
</evidence>
<keyword evidence="5" id="KW-0539">Nucleus</keyword>
<comment type="subcellular location">
    <subcellularLocation>
        <location evidence="1">Nucleus</location>
    </subcellularLocation>
</comment>
<feature type="region of interest" description="Disordered" evidence="6">
    <location>
        <begin position="421"/>
        <end position="440"/>
    </location>
</feature>
<feature type="region of interest" description="Disordered" evidence="6">
    <location>
        <begin position="652"/>
        <end position="676"/>
    </location>
</feature>
<dbReference type="PANTHER" id="PTHR45623">
    <property type="entry name" value="CHROMODOMAIN-HELICASE-DNA-BINDING PROTEIN 3-RELATED-RELATED"/>
    <property type="match status" value="1"/>
</dbReference>
<feature type="compositionally biased region" description="Basic and acidic residues" evidence="6">
    <location>
        <begin position="1502"/>
        <end position="1511"/>
    </location>
</feature>
<feature type="compositionally biased region" description="Polar residues" evidence="6">
    <location>
        <begin position="159"/>
        <end position="179"/>
    </location>
</feature>
<evidence type="ECO:0000259" key="7">
    <source>
        <dbReference type="PROSITE" id="PS51192"/>
    </source>
</evidence>
<dbReference type="InterPro" id="IPR016197">
    <property type="entry name" value="Chromo-like_dom_sf"/>
</dbReference>
<dbReference type="InterPro" id="IPR038718">
    <property type="entry name" value="SNF2-like_sf"/>
</dbReference>
<sequence length="1754" mass="197761">MSDPASLFSPSRSLSPLTSSSVELEPSPPPQLSMPTRRIVQCYVSPPRLSPSIKELYQQLPEYLGGDPEFTRNDLDAVVGEYPLDSQGKPSHYFVRFKDGLARRISSHTFLANYSDLVDEYQRRKARDLLDHFDPASDDVHEFWRMNARITVDGVSRMISPQTSSESDIAESPLTSDSPLTEEDDDRSGDDYTGRASTRKSARLVAANTKLIQSRLPFSPKKFRSSRVRARSTSDSEDDFGGYGPVGSVGSDVEILAARRSTRSRRSARSNLADHLLDGEESDGDTYLDSPRPKSRGKVGKKLKKARSATARPAYGHFRDISDLDFDLYEDEATSSLRVHRDICERCHKRPAHEELKKVKKGRRKAKDDEDGSDDDENHTRGLGGWVRCLKCPVVAHWKCLAKSQREEIVRAACARDKDQWSAQVEGASGPSPADLPDRKELNINQTTEFICGLCMKGGICMGCLEVALEPDSSIANKQHPSTTFPHPAQSSVSDIQVVDNTSLTGDDTSSQPCRELLFRCFSCRRLAHYRHLPNPEDATWGDADLAVYYQEGTSWRCADCASYVYPLDKILAWRPYPPGVVEPTSVNPPDAKAFLPREYLVKWADRSYRRTQWVPHMWLVSTNLSRLKHFLARGSKVPLLDEPVPDEPAMDAHEHDDIDKQPISFEPGADVTSEVHPFNEPKHISLGPLPDAERRIPLAWKTVDRVLDVRFWNPSSKTSRKKKSITRGGHVDGSHLSPGEQVERAHTEGEQPDESLMQEPDEWLSRTGVALSVEHIDKVIWIFVKWEDLGYEEATWDSPPRRGEPGYGAYEHAFRNFVDSRKVSVKQTRKDIEVMEARVENGYGVVALKRDLDEQPDLGQSSQLKLMKFQIDGYNWLCDNWWNRQPSILADEMGLGKTVQIVTSLGTLIEKYKVAPALVVVPNSTVTNWIREFSRWAPRLRVVPFFGEAKSRDVVMRYELFHAPNREPKYHVLVTTYETITNPRDFTTVFKGVGRWEVLVVDEGQRLKSDGSLLFKKLNELKPIHRIIMTGTPLNNNIRELFNLMNFLDSDKWRDLEALEKEYEELSEDLVRQLHVRLKPYFLRRMKSEVLQLPPKVIVPLSMTPLQKEIYRSILGQNLDILKHLTQVSTVKATRAGISRTNMNNMLMQLRKCIQHPYLISKHIEPRGLQPHEAHEKLIDASAKLLLLRSLLPKLKARGHRVLLFSQFVIALDIIEDFLRGENYKYLRLDGETKQATRQKGMDEFNRPDSECFIYLLSTRAGGVGINLYTADTVIIYDPDFNPHQDFQAIARSHRYGQQKTCLVFKLMVKESAEERIIQAAKKKLVLDHLIVQKMDDDESGSDDLRSILTFGAKALFEEGDQSSKDIVYTDHDLDKLIEKTEVEGDRGDITSEPGLKFSFAKVWAAEKDTLEDVGDSVPDIDQGDSWAQALERVAAEKILTKETEVTGRGVRRKAAAAFHQQQLDFLEGLEDSPAKMKDKGKKGRTLKSGTSTDSDDAYDCSDHHGHGASDDTDDTTESMEVTQELLLAHASPKKQPRYLSTPFQTIQSTSVLLSHRDQECGLCGHLHGPGACSMLGSSSNLMAYRDILLNHTVDEPWEYRKAAIETIEQTLYDRGQGQLLVGQPLKLVPQPGSRSMSVKLNESSRRDVASSLPVVLPSKRASSPGAVPEGSSKKQKQNGSSGCPVCLGPHHPLENCPVLHQDTHSITKHILRLSEDPSQARVTENLRRLLKQRKRETAVAGPSGHDRMQTSP</sequence>
<keyword evidence="2" id="KW-0547">Nucleotide-binding</keyword>
<dbReference type="InterPro" id="IPR001650">
    <property type="entry name" value="Helicase_C-like"/>
</dbReference>
<dbReference type="InterPro" id="IPR000330">
    <property type="entry name" value="SNF2_N"/>
</dbReference>
<feature type="region of interest" description="Disordered" evidence="6">
    <location>
        <begin position="1471"/>
        <end position="1520"/>
    </location>
</feature>
<feature type="compositionally biased region" description="Polar residues" evidence="6">
    <location>
        <begin position="1634"/>
        <end position="1643"/>
    </location>
</feature>
<dbReference type="InterPro" id="IPR014001">
    <property type="entry name" value="Helicase_ATP-bd"/>
</dbReference>
<proteinExistence type="predicted"/>
<organism evidence="9 10">
    <name type="scientific">Boletus edulis BED1</name>
    <dbReference type="NCBI Taxonomy" id="1328754"/>
    <lineage>
        <taxon>Eukaryota</taxon>
        <taxon>Fungi</taxon>
        <taxon>Dikarya</taxon>
        <taxon>Basidiomycota</taxon>
        <taxon>Agaricomycotina</taxon>
        <taxon>Agaricomycetes</taxon>
        <taxon>Agaricomycetidae</taxon>
        <taxon>Boletales</taxon>
        <taxon>Boletineae</taxon>
        <taxon>Boletaceae</taxon>
        <taxon>Boletoideae</taxon>
        <taxon>Boletus</taxon>
    </lineage>
</organism>
<feature type="region of interest" description="Disordered" evidence="6">
    <location>
        <begin position="222"/>
        <end position="245"/>
    </location>
</feature>
<evidence type="ECO:0000259" key="8">
    <source>
        <dbReference type="PROSITE" id="PS51194"/>
    </source>
</evidence>
<dbReference type="GO" id="GO:0005524">
    <property type="term" value="F:ATP binding"/>
    <property type="evidence" value="ECO:0007669"/>
    <property type="project" value="UniProtKB-KW"/>
</dbReference>
<evidence type="ECO:0000256" key="4">
    <source>
        <dbReference type="ARBA" id="ARBA00022840"/>
    </source>
</evidence>
<dbReference type="GO" id="GO:0000785">
    <property type="term" value="C:chromatin"/>
    <property type="evidence" value="ECO:0007669"/>
    <property type="project" value="TreeGrafter"/>
</dbReference>
<comment type="caution">
    <text evidence="9">The sequence shown here is derived from an EMBL/GenBank/DDBJ whole genome shotgun (WGS) entry which is preliminary data.</text>
</comment>
<dbReference type="SMART" id="SM00487">
    <property type="entry name" value="DEXDc"/>
    <property type="match status" value="1"/>
</dbReference>
<feature type="region of interest" description="Disordered" evidence="6">
    <location>
        <begin position="1"/>
        <end position="34"/>
    </location>
</feature>
<feature type="region of interest" description="Disordered" evidence="6">
    <location>
        <begin position="159"/>
        <end position="200"/>
    </location>
</feature>
<evidence type="ECO:0008006" key="11">
    <source>
        <dbReference type="Google" id="ProtNLM"/>
    </source>
</evidence>
<dbReference type="InterPro" id="IPR056616">
    <property type="entry name" value="Chromo_MIT1"/>
</dbReference>
<dbReference type="EMBL" id="WHUW01000005">
    <property type="protein sequence ID" value="KAF8445775.1"/>
    <property type="molecule type" value="Genomic_DNA"/>
</dbReference>
<dbReference type="PROSITE" id="PS51192">
    <property type="entry name" value="HELICASE_ATP_BIND_1"/>
    <property type="match status" value="1"/>
</dbReference>
<evidence type="ECO:0000256" key="5">
    <source>
        <dbReference type="ARBA" id="ARBA00023242"/>
    </source>
</evidence>
<dbReference type="Gene3D" id="3.40.50.10810">
    <property type="entry name" value="Tandem AAA-ATPase domain"/>
    <property type="match status" value="1"/>
</dbReference>
<keyword evidence="3" id="KW-0378">Hydrolase</keyword>
<name>A0AAD4C2D5_BOLED</name>
<accession>A0AAD4C2D5</accession>
<dbReference type="GO" id="GO:0140658">
    <property type="term" value="F:ATP-dependent chromatin remodeler activity"/>
    <property type="evidence" value="ECO:0007669"/>
    <property type="project" value="TreeGrafter"/>
</dbReference>
<dbReference type="GO" id="GO:0003677">
    <property type="term" value="F:DNA binding"/>
    <property type="evidence" value="ECO:0007669"/>
    <property type="project" value="TreeGrafter"/>
</dbReference>
<keyword evidence="10" id="KW-1185">Reference proteome</keyword>
<evidence type="ECO:0000256" key="6">
    <source>
        <dbReference type="SAM" id="MobiDB-lite"/>
    </source>
</evidence>
<dbReference type="Pfam" id="PF23615">
    <property type="entry name" value="Chromo_MIT1"/>
    <property type="match status" value="1"/>
</dbReference>
<dbReference type="InterPro" id="IPR049730">
    <property type="entry name" value="SNF2/RAD54-like_C"/>
</dbReference>
<dbReference type="Gene3D" id="3.40.50.300">
    <property type="entry name" value="P-loop containing nucleotide triphosphate hydrolases"/>
    <property type="match status" value="1"/>
</dbReference>
<dbReference type="GO" id="GO:0042393">
    <property type="term" value="F:histone binding"/>
    <property type="evidence" value="ECO:0007669"/>
    <property type="project" value="TreeGrafter"/>
</dbReference>
<dbReference type="Pfam" id="PF00271">
    <property type="entry name" value="Helicase_C"/>
    <property type="match status" value="1"/>
</dbReference>
<gene>
    <name evidence="9" type="ORF">L210DRAFT_2933083</name>
</gene>
<feature type="region of interest" description="Disordered" evidence="6">
    <location>
        <begin position="1632"/>
        <end position="1685"/>
    </location>
</feature>
<dbReference type="PROSITE" id="PS51194">
    <property type="entry name" value="HELICASE_CTER"/>
    <property type="match status" value="1"/>
</dbReference>
<dbReference type="PANTHER" id="PTHR45623:SF17">
    <property type="entry name" value="CHROMODOMAIN-HELICASE-DNA-BINDING PROTEIN 3-RELATED"/>
    <property type="match status" value="1"/>
</dbReference>
<reference evidence="9" key="2">
    <citation type="journal article" date="2020" name="Nat. Commun.">
        <title>Large-scale genome sequencing of mycorrhizal fungi provides insights into the early evolution of symbiotic traits.</title>
        <authorList>
            <person name="Miyauchi S."/>
            <person name="Kiss E."/>
            <person name="Kuo A."/>
            <person name="Drula E."/>
            <person name="Kohler A."/>
            <person name="Sanchez-Garcia M."/>
            <person name="Morin E."/>
            <person name="Andreopoulos B."/>
            <person name="Barry K.W."/>
            <person name="Bonito G."/>
            <person name="Buee M."/>
            <person name="Carver A."/>
            <person name="Chen C."/>
            <person name="Cichocki N."/>
            <person name="Clum A."/>
            <person name="Culley D."/>
            <person name="Crous P.W."/>
            <person name="Fauchery L."/>
            <person name="Girlanda M."/>
            <person name="Hayes R.D."/>
            <person name="Keri Z."/>
            <person name="LaButti K."/>
            <person name="Lipzen A."/>
            <person name="Lombard V."/>
            <person name="Magnuson J."/>
            <person name="Maillard F."/>
            <person name="Murat C."/>
            <person name="Nolan M."/>
            <person name="Ohm R.A."/>
            <person name="Pangilinan J."/>
            <person name="Pereira M.F."/>
            <person name="Perotto S."/>
            <person name="Peter M."/>
            <person name="Pfister S."/>
            <person name="Riley R."/>
            <person name="Sitrit Y."/>
            <person name="Stielow J.B."/>
            <person name="Szollosi G."/>
            <person name="Zifcakova L."/>
            <person name="Stursova M."/>
            <person name="Spatafora J.W."/>
            <person name="Tedersoo L."/>
            <person name="Vaario L.M."/>
            <person name="Yamada A."/>
            <person name="Yan M."/>
            <person name="Wang P."/>
            <person name="Xu J."/>
            <person name="Bruns T."/>
            <person name="Baldrian P."/>
            <person name="Vilgalys R."/>
            <person name="Dunand C."/>
            <person name="Henrissat B."/>
            <person name="Grigoriev I.V."/>
            <person name="Hibbett D."/>
            <person name="Nagy L.G."/>
            <person name="Martin F.M."/>
        </authorList>
    </citation>
    <scope>NUCLEOTIDE SEQUENCE</scope>
    <source>
        <strain evidence="9">BED1</strain>
    </source>
</reference>
<feature type="region of interest" description="Disordered" evidence="6">
    <location>
        <begin position="355"/>
        <end position="379"/>
    </location>
</feature>
<dbReference type="SUPFAM" id="SSF52540">
    <property type="entry name" value="P-loop containing nucleoside triphosphate hydrolases"/>
    <property type="match status" value="2"/>
</dbReference>
<dbReference type="GO" id="GO:0003682">
    <property type="term" value="F:chromatin binding"/>
    <property type="evidence" value="ECO:0007669"/>
    <property type="project" value="TreeGrafter"/>
</dbReference>
<feature type="compositionally biased region" description="Low complexity" evidence="6">
    <location>
        <begin position="1"/>
        <end position="25"/>
    </location>
</feature>
<dbReference type="GO" id="GO:0005634">
    <property type="term" value="C:nucleus"/>
    <property type="evidence" value="ECO:0007669"/>
    <property type="project" value="UniProtKB-SubCell"/>
</dbReference>
<keyword evidence="4" id="KW-0067">ATP-binding</keyword>
<reference evidence="9" key="1">
    <citation type="submission" date="2019-10" db="EMBL/GenBank/DDBJ databases">
        <authorList>
            <consortium name="DOE Joint Genome Institute"/>
            <person name="Kuo A."/>
            <person name="Miyauchi S."/>
            <person name="Kiss E."/>
            <person name="Drula E."/>
            <person name="Kohler A."/>
            <person name="Sanchez-Garcia M."/>
            <person name="Andreopoulos B."/>
            <person name="Barry K.W."/>
            <person name="Bonito G."/>
            <person name="Buee M."/>
            <person name="Carver A."/>
            <person name="Chen C."/>
            <person name="Cichocki N."/>
            <person name="Clum A."/>
            <person name="Culley D."/>
            <person name="Crous P.W."/>
            <person name="Fauchery L."/>
            <person name="Girlanda M."/>
            <person name="Hayes R."/>
            <person name="Keri Z."/>
            <person name="LaButti K."/>
            <person name="Lipzen A."/>
            <person name="Lombard V."/>
            <person name="Magnuson J."/>
            <person name="Maillard F."/>
            <person name="Morin E."/>
            <person name="Murat C."/>
            <person name="Nolan M."/>
            <person name="Ohm R."/>
            <person name="Pangilinan J."/>
            <person name="Pereira M."/>
            <person name="Perotto S."/>
            <person name="Peter M."/>
            <person name="Riley R."/>
            <person name="Sitrit Y."/>
            <person name="Stielow B."/>
            <person name="Szollosi G."/>
            <person name="Zifcakova L."/>
            <person name="Stursova M."/>
            <person name="Spatafora J.W."/>
            <person name="Tedersoo L."/>
            <person name="Vaario L.-M."/>
            <person name="Yamada A."/>
            <person name="Yan M."/>
            <person name="Wang P."/>
            <person name="Xu J."/>
            <person name="Bruns T."/>
            <person name="Baldrian P."/>
            <person name="Vilgalys R."/>
            <person name="Henrissat B."/>
            <person name="Grigoriev I.V."/>
            <person name="Hibbett D."/>
            <person name="Nagy L.G."/>
            <person name="Martin F.M."/>
        </authorList>
    </citation>
    <scope>NUCLEOTIDE SEQUENCE</scope>
    <source>
        <strain evidence="9">BED1</strain>
    </source>
</reference>
<feature type="region of interest" description="Disordered" evidence="6">
    <location>
        <begin position="260"/>
        <end position="309"/>
    </location>
</feature>
<evidence type="ECO:0000313" key="9">
    <source>
        <dbReference type="EMBL" id="KAF8445775.1"/>
    </source>
</evidence>
<evidence type="ECO:0000256" key="2">
    <source>
        <dbReference type="ARBA" id="ARBA00022741"/>
    </source>
</evidence>
<dbReference type="GO" id="GO:0016887">
    <property type="term" value="F:ATP hydrolysis activity"/>
    <property type="evidence" value="ECO:0007669"/>
    <property type="project" value="TreeGrafter"/>
</dbReference>
<protein>
    <recommendedName>
        <fullName evidence="11">Chromatin remodeling factor mit1</fullName>
    </recommendedName>
</protein>
<dbReference type="CDD" id="cd18793">
    <property type="entry name" value="SF2_C_SNF"/>
    <property type="match status" value="1"/>
</dbReference>
<evidence type="ECO:0000256" key="1">
    <source>
        <dbReference type="ARBA" id="ARBA00004123"/>
    </source>
</evidence>